<evidence type="ECO:0000259" key="1">
    <source>
        <dbReference type="Pfam" id="PF01841"/>
    </source>
</evidence>
<dbReference type="EMBL" id="JACRUL010000022">
    <property type="protein sequence ID" value="MBC5844816.1"/>
    <property type="molecule type" value="Genomic_DNA"/>
</dbReference>
<dbReference type="SUPFAM" id="SSF54001">
    <property type="entry name" value="Cysteine proteinases"/>
    <property type="match status" value="1"/>
</dbReference>
<gene>
    <name evidence="2" type="ORF">H8R25_10245</name>
</gene>
<comment type="caution">
    <text evidence="2">The sequence shown here is derived from an EMBL/GenBank/DDBJ whole genome shotgun (WGS) entry which is preliminary data.</text>
</comment>
<keyword evidence="3" id="KW-1185">Reference proteome</keyword>
<dbReference type="Gene3D" id="3.10.620.30">
    <property type="match status" value="1"/>
</dbReference>
<dbReference type="Proteomes" id="UP000641454">
    <property type="component" value="Unassembled WGS sequence"/>
</dbReference>
<organism evidence="2 3">
    <name type="scientific">Flavobacterium muglaense</name>
    <dbReference type="NCBI Taxonomy" id="2764716"/>
    <lineage>
        <taxon>Bacteria</taxon>
        <taxon>Pseudomonadati</taxon>
        <taxon>Bacteroidota</taxon>
        <taxon>Flavobacteriia</taxon>
        <taxon>Flavobacteriales</taxon>
        <taxon>Flavobacteriaceae</taxon>
        <taxon>Flavobacterium</taxon>
    </lineage>
</organism>
<dbReference type="InterPro" id="IPR038765">
    <property type="entry name" value="Papain-like_cys_pep_sf"/>
</dbReference>
<sequence length="670" mass="78705">MSETIIENIYRVQQPDAWAVSLTDAQIIEKCQETPFSRAQNDEGRDYCFFIDKIYHTTDYCNSEYAFLAYTLNEPANLEKASINEIIVEDNEVYQIHRISVLREGVLIDKIPDLQIKVLDGENQSATGVLNNFKKINITVKDLRLYDILILEDTKVKTFTPDEFLRRDFAKYVWVGPDVYWAYGHYKFQFINERQKTVACKKLYFRDSFGTIITPEVLSLEKGDIFVFEETEYINPVDSTREIHPFIDFATKSDWHSLSNYMVPIYQAIYDHQKLENFAPNLIEKIDAFTDLEDKLRFAIEYVQNNINYIYNAYEMNGHKPQEPAKTFENKQGDCKAKSVLMKVVLDYIGVEAAVVLVNYNTDVYLAHYFPSLLSFNHAIVKIKHKNEIYFVDATQRDEFGYLENRGVIFFKYYLEIGANQELQKRPSFEYNYFAIDEKVNFTVKNNIGDFSLTTIYKGNRANNMRKYFKSTNKREIIDSWNNFLYHTMHYSSDRKGTDVRTIFPNATIDIVSDDKNANEFTICYKATIDKAYYVDGKNNRFLMYFDRTLIKDNAREYTHKDLLYWQTFENERYEIALFTDLTIDQKERYTVQEANINNRYFTHKTTKQIQKNGAIVTIESKPISNIEIESQDFEAYRIAHHNVADSNFGLGIDIVQPSVFNFIKSKIMG</sequence>
<dbReference type="RefSeq" id="WP_187018657.1">
    <property type="nucleotide sequence ID" value="NZ_JACRUK010000022.1"/>
</dbReference>
<evidence type="ECO:0000313" key="3">
    <source>
        <dbReference type="Proteomes" id="UP000641454"/>
    </source>
</evidence>
<name>A0A923MZY7_9FLAO</name>
<evidence type="ECO:0000313" key="2">
    <source>
        <dbReference type="EMBL" id="MBC5844816.1"/>
    </source>
</evidence>
<dbReference type="AlphaFoldDB" id="A0A923MZY7"/>
<reference evidence="2 3" key="1">
    <citation type="submission" date="2020-08" db="EMBL/GenBank/DDBJ databases">
        <title>Description of novel Flavobacterium F-392 isolate.</title>
        <authorList>
            <person name="Saticioglu I.B."/>
            <person name="Duman M."/>
            <person name="Altun S."/>
        </authorList>
    </citation>
    <scope>NUCLEOTIDE SEQUENCE [LARGE SCALE GENOMIC DNA]</scope>
    <source>
        <strain evidence="2 3">F-392</strain>
    </source>
</reference>
<accession>A0A923MZY7</accession>
<dbReference type="InterPro" id="IPR002931">
    <property type="entry name" value="Transglutaminase-like"/>
</dbReference>
<dbReference type="Pfam" id="PF01841">
    <property type="entry name" value="Transglut_core"/>
    <property type="match status" value="1"/>
</dbReference>
<protein>
    <submittedName>
        <fullName evidence="2">Transglutaminase domain-containing protein</fullName>
    </submittedName>
</protein>
<proteinExistence type="predicted"/>
<feature type="domain" description="Transglutaminase-like" evidence="1">
    <location>
        <begin position="290"/>
        <end position="362"/>
    </location>
</feature>